<reference evidence="1 2" key="1">
    <citation type="submission" date="2013-05" db="EMBL/GenBank/DDBJ databases">
        <title>Draft genome of the parasitic nematode Anyclostoma ceylanicum.</title>
        <authorList>
            <person name="Mitreva M."/>
        </authorList>
    </citation>
    <scope>NUCLEOTIDE SEQUENCE [LARGE SCALE GENOMIC DNA]</scope>
</reference>
<dbReference type="InterPro" id="IPR004988">
    <property type="entry name" value="DUF273"/>
</dbReference>
<dbReference type="Gene3D" id="3.90.550.10">
    <property type="entry name" value="Spore Coat Polysaccharide Biosynthesis Protein SpsA, Chain A"/>
    <property type="match status" value="1"/>
</dbReference>
<gene>
    <name evidence="1" type="ORF">ANCCEY_06573</name>
</gene>
<keyword evidence="2" id="KW-1185">Reference proteome</keyword>
<dbReference type="EMBL" id="KE124947">
    <property type="protein sequence ID" value="EPB74328.1"/>
    <property type="molecule type" value="Genomic_DNA"/>
</dbReference>
<name>A0A0D6LT34_9BILA</name>
<evidence type="ECO:0000313" key="2">
    <source>
        <dbReference type="Proteomes" id="UP000054495"/>
    </source>
</evidence>
<protein>
    <submittedName>
        <fullName evidence="1">Uncharacterized protein</fullName>
    </submittedName>
</protein>
<evidence type="ECO:0000313" key="1">
    <source>
        <dbReference type="EMBL" id="EPB74328.1"/>
    </source>
</evidence>
<proteinExistence type="predicted"/>
<dbReference type="Pfam" id="PF03314">
    <property type="entry name" value="DUF273"/>
    <property type="match status" value="1"/>
</dbReference>
<dbReference type="InterPro" id="IPR029044">
    <property type="entry name" value="Nucleotide-diphossugar_trans"/>
</dbReference>
<accession>A0A0D6LT34</accession>
<dbReference type="AlphaFoldDB" id="A0A0D6LT34"/>
<sequence>MFNPQKRSVVNPNHCIEEWIDDRVSVILYERFFNWEIMAGNYMVRNTTFGNEFLQKFAQQEFKTPRSWHGYDQGGLMMLLFEMLIPDAPKEYEVCHEFWRNATNYETYMAAVICVRLALGATTVWPNKIRFYRKSEAFARDGWIHLEQWSEDDFMFHGWKKNLIKDWDSPFEREIDLSLCGNSLRAWHWRADKKVTPDEMRKNLQTAEKYYLSIFPDEARVIPLLDE</sequence>
<organism evidence="1 2">
    <name type="scientific">Ancylostoma ceylanicum</name>
    <dbReference type="NCBI Taxonomy" id="53326"/>
    <lineage>
        <taxon>Eukaryota</taxon>
        <taxon>Metazoa</taxon>
        <taxon>Ecdysozoa</taxon>
        <taxon>Nematoda</taxon>
        <taxon>Chromadorea</taxon>
        <taxon>Rhabditida</taxon>
        <taxon>Rhabditina</taxon>
        <taxon>Rhabditomorpha</taxon>
        <taxon>Strongyloidea</taxon>
        <taxon>Ancylostomatidae</taxon>
        <taxon>Ancylostomatinae</taxon>
        <taxon>Ancylostoma</taxon>
    </lineage>
</organism>
<dbReference type="PANTHER" id="PTHR31562">
    <property type="entry name" value="PROTEIN CBG18972"/>
    <property type="match status" value="1"/>
</dbReference>
<dbReference type="Proteomes" id="UP000054495">
    <property type="component" value="Unassembled WGS sequence"/>
</dbReference>
<dbReference type="PANTHER" id="PTHR31562:SF8">
    <property type="entry name" value="ALPHA-1,6-MANNOSYLTRANSFERASE"/>
    <property type="match status" value="1"/>
</dbReference>